<dbReference type="OrthoDB" id="7165597at2"/>
<dbReference type="PROSITE" id="PS50828">
    <property type="entry name" value="SMR"/>
    <property type="match status" value="1"/>
</dbReference>
<feature type="domain" description="Smr" evidence="2">
    <location>
        <begin position="103"/>
        <end position="193"/>
    </location>
</feature>
<dbReference type="Proteomes" id="UP000004688">
    <property type="component" value="Chromosome"/>
</dbReference>
<dbReference type="PANTHER" id="PTHR35562">
    <property type="entry name" value="DNA ENDONUCLEASE SMRA-RELATED"/>
    <property type="match status" value="1"/>
</dbReference>
<dbReference type="AlphaFoldDB" id="M9RWL5"/>
<dbReference type="STRING" id="391616.OA238_c44110"/>
<dbReference type="EMBL" id="CP003742">
    <property type="protein sequence ID" value="AGI74295.1"/>
    <property type="molecule type" value="Genomic_DNA"/>
</dbReference>
<keyword evidence="4" id="KW-1185">Reference proteome</keyword>
<dbReference type="PANTHER" id="PTHR35562:SF2">
    <property type="entry name" value="DNA ENDONUCLEASE SMRA-RELATED"/>
    <property type="match status" value="1"/>
</dbReference>
<dbReference type="SUPFAM" id="SSF160443">
    <property type="entry name" value="SMR domain-like"/>
    <property type="match status" value="1"/>
</dbReference>
<name>M9RWL5_9RHOB</name>
<organism evidence="3 4">
    <name type="scientific">Octadecabacter arcticus 238</name>
    <dbReference type="NCBI Taxonomy" id="391616"/>
    <lineage>
        <taxon>Bacteria</taxon>
        <taxon>Pseudomonadati</taxon>
        <taxon>Pseudomonadota</taxon>
        <taxon>Alphaproteobacteria</taxon>
        <taxon>Rhodobacterales</taxon>
        <taxon>Roseobacteraceae</taxon>
        <taxon>Octadecabacter</taxon>
    </lineage>
</organism>
<reference evidence="3 4" key="1">
    <citation type="journal article" date="2013" name="PLoS ONE">
        <title>Poles Apart: Arctic and Antarctic Octadecabacter strains Share High Genome Plasticity and a New Type of Xanthorhodopsin.</title>
        <authorList>
            <person name="Vollmers J."/>
            <person name="Voget S."/>
            <person name="Dietrich S."/>
            <person name="Gollnow K."/>
            <person name="Smits M."/>
            <person name="Meyer K."/>
            <person name="Brinkhoff T."/>
            <person name="Simon M."/>
            <person name="Daniel R."/>
        </authorList>
    </citation>
    <scope>NUCLEOTIDE SEQUENCE [LARGE SCALE GENOMIC DNA]</scope>
    <source>
        <strain evidence="3 4">238</strain>
    </source>
</reference>
<dbReference type="RefSeq" id="WP_015497243.1">
    <property type="nucleotide sequence ID" value="NC_020908.1"/>
</dbReference>
<dbReference type="Pfam" id="PF01713">
    <property type="entry name" value="Smr"/>
    <property type="match status" value="1"/>
</dbReference>
<dbReference type="KEGG" id="oar:OA238_c44110"/>
<gene>
    <name evidence="3" type="ORF">OA238_c44110</name>
</gene>
<accession>M9RWL5</accession>
<evidence type="ECO:0000313" key="3">
    <source>
        <dbReference type="EMBL" id="AGI74295.1"/>
    </source>
</evidence>
<dbReference type="eggNOG" id="COG2840">
    <property type="taxonomic scope" value="Bacteria"/>
</dbReference>
<dbReference type="HOGENOM" id="CLU_055978_2_1_5"/>
<proteinExistence type="predicted"/>
<sequence>MKKPRHVSAEEQALWDVVARRTEPLHKPAAKLIRAAPRKPDPQPTQTKPRPIPAFRIGAVVDHRADHDLLPSLGQQIRAAPVQMDQKAFVRLRRGKLKPEARVDLHGMTVAQAHPVLTGFILRSAGAGHRLVLVITGKGKHRDDGGPIPTRFGVLRHQVPQWLSMAPLGGLVMQITESHIRHGGQGAYYVYLRRTR</sequence>
<evidence type="ECO:0000256" key="1">
    <source>
        <dbReference type="SAM" id="MobiDB-lite"/>
    </source>
</evidence>
<dbReference type="Gene3D" id="3.30.1370.110">
    <property type="match status" value="1"/>
</dbReference>
<evidence type="ECO:0000313" key="4">
    <source>
        <dbReference type="Proteomes" id="UP000004688"/>
    </source>
</evidence>
<protein>
    <submittedName>
        <fullName evidence="3">Smr protein/MutS2-like protein</fullName>
    </submittedName>
</protein>
<evidence type="ECO:0000259" key="2">
    <source>
        <dbReference type="PROSITE" id="PS50828"/>
    </source>
</evidence>
<feature type="region of interest" description="Disordered" evidence="1">
    <location>
        <begin position="28"/>
        <end position="51"/>
    </location>
</feature>
<dbReference type="InterPro" id="IPR002625">
    <property type="entry name" value="Smr_dom"/>
</dbReference>
<dbReference type="InterPro" id="IPR036063">
    <property type="entry name" value="Smr_dom_sf"/>
</dbReference>